<dbReference type="HOGENOM" id="CLU_1492518_0_0_1"/>
<sequence length="181" mass="19431">MVKINTLLTGFLSLASASAAFVKRYDNSTSSCVPTTISSTSIVSVYGPQFTGVPSNKYVVPTVVGDLVSNDAPEFTVYIPQSLYNLTGLELELTSAVGFDVSPESYTLYSGDIGDFVYPGQIYETSNTGLVFDGRTQDPLLKITIIGIPEANQPVFIADFVLTLDVISSSGLQKRDTLTFN</sequence>
<name>A0A099NW83_PICKU</name>
<protein>
    <submittedName>
        <fullName evidence="2">Uncharacterized protein</fullName>
    </submittedName>
</protein>
<proteinExistence type="predicted"/>
<feature type="chain" id="PRO_5001951695" evidence="1">
    <location>
        <begin position="20"/>
        <end position="181"/>
    </location>
</feature>
<evidence type="ECO:0000313" key="3">
    <source>
        <dbReference type="Proteomes" id="UP000029867"/>
    </source>
</evidence>
<comment type="caution">
    <text evidence="2">The sequence shown here is derived from an EMBL/GenBank/DDBJ whole genome shotgun (WGS) entry which is preliminary data.</text>
</comment>
<organism evidence="2 3">
    <name type="scientific">Pichia kudriavzevii</name>
    <name type="common">Yeast</name>
    <name type="synonym">Issatchenkia orientalis</name>
    <dbReference type="NCBI Taxonomy" id="4909"/>
    <lineage>
        <taxon>Eukaryota</taxon>
        <taxon>Fungi</taxon>
        <taxon>Dikarya</taxon>
        <taxon>Ascomycota</taxon>
        <taxon>Saccharomycotina</taxon>
        <taxon>Pichiomycetes</taxon>
        <taxon>Pichiales</taxon>
        <taxon>Pichiaceae</taxon>
        <taxon>Pichia</taxon>
    </lineage>
</organism>
<accession>A0A099NW83</accession>
<feature type="signal peptide" evidence="1">
    <location>
        <begin position="1"/>
        <end position="19"/>
    </location>
</feature>
<reference evidence="3" key="1">
    <citation type="journal article" date="2014" name="Microb. Cell Fact.">
        <title>Exploiting Issatchenkia orientalis SD108 for succinic acid production.</title>
        <authorList>
            <person name="Xiao H."/>
            <person name="Shao Z."/>
            <person name="Jiang Y."/>
            <person name="Dole S."/>
            <person name="Zhao H."/>
        </authorList>
    </citation>
    <scope>NUCLEOTIDE SEQUENCE [LARGE SCALE GENOMIC DNA]</scope>
    <source>
        <strain evidence="3">SD108</strain>
    </source>
</reference>
<dbReference type="Proteomes" id="UP000029867">
    <property type="component" value="Unassembled WGS sequence"/>
</dbReference>
<gene>
    <name evidence="2" type="ORF">JL09_g4633</name>
</gene>
<dbReference type="VEuPathDB" id="FungiDB:C5L36_0D03970"/>
<evidence type="ECO:0000313" key="2">
    <source>
        <dbReference type="EMBL" id="KGK36212.1"/>
    </source>
</evidence>
<keyword evidence="1" id="KW-0732">Signal</keyword>
<feature type="non-terminal residue" evidence="2">
    <location>
        <position position="181"/>
    </location>
</feature>
<dbReference type="AlphaFoldDB" id="A0A099NW83"/>
<evidence type="ECO:0000256" key="1">
    <source>
        <dbReference type="SAM" id="SignalP"/>
    </source>
</evidence>
<dbReference type="EMBL" id="JQFK01000104">
    <property type="protein sequence ID" value="KGK36212.1"/>
    <property type="molecule type" value="Genomic_DNA"/>
</dbReference>